<dbReference type="Gene3D" id="3.30.70.890">
    <property type="entry name" value="GHMP kinase, C-terminal domain"/>
    <property type="match status" value="1"/>
</dbReference>
<dbReference type="GO" id="GO:0050515">
    <property type="term" value="F:4-(cytidine 5'-diphospho)-2-C-methyl-D-erythritol kinase activity"/>
    <property type="evidence" value="ECO:0007669"/>
    <property type="project" value="UniProtKB-UniRule"/>
</dbReference>
<dbReference type="InterPro" id="IPR014721">
    <property type="entry name" value="Ribsml_uS5_D2-typ_fold_subgr"/>
</dbReference>
<keyword evidence="5 10" id="KW-0547">Nucleotide-binding</keyword>
<evidence type="ECO:0000256" key="6">
    <source>
        <dbReference type="ARBA" id="ARBA00022777"/>
    </source>
</evidence>
<dbReference type="AlphaFoldDB" id="A0A246JST9"/>
<evidence type="ECO:0000256" key="2">
    <source>
        <dbReference type="ARBA" id="ARBA00012052"/>
    </source>
</evidence>
<accession>A0A246JST9</accession>
<dbReference type="HAMAP" id="MF_00061">
    <property type="entry name" value="IspE"/>
    <property type="match status" value="1"/>
</dbReference>
<dbReference type="EC" id="2.7.1.148" evidence="2 10"/>
<comment type="pathway">
    <text evidence="10">Isoprenoid biosynthesis; isopentenyl diphosphate biosynthesis via DXP pathway; isopentenyl diphosphate from 1-deoxy-D-xylulose 5-phosphate: step 3/6.</text>
</comment>
<feature type="domain" description="GHMP kinase C-terminal" evidence="12">
    <location>
        <begin position="205"/>
        <end position="268"/>
    </location>
</feature>
<name>A0A246JST9_9SPHN</name>
<protein>
    <recommendedName>
        <fullName evidence="3 10">4-diphosphocytidyl-2-C-methyl-D-erythritol kinase</fullName>
        <shortName evidence="10">CMK</shortName>
        <ecNumber evidence="2 10">2.7.1.148</ecNumber>
    </recommendedName>
    <alternativeName>
        <fullName evidence="9 10">4-(cytidine-5'-diphospho)-2-C-methyl-D-erythritol kinase</fullName>
    </alternativeName>
</protein>
<evidence type="ECO:0000256" key="10">
    <source>
        <dbReference type="HAMAP-Rule" id="MF_00061"/>
    </source>
</evidence>
<feature type="active site" evidence="10">
    <location>
        <position position="12"/>
    </location>
</feature>
<comment type="function">
    <text evidence="10">Catalyzes the phosphorylation of the position 2 hydroxy group of 4-diphosphocytidyl-2C-methyl-D-erythritol.</text>
</comment>
<evidence type="ECO:0000259" key="12">
    <source>
        <dbReference type="Pfam" id="PF08544"/>
    </source>
</evidence>
<keyword evidence="7 10" id="KW-0067">ATP-binding</keyword>
<evidence type="ECO:0000256" key="8">
    <source>
        <dbReference type="ARBA" id="ARBA00023229"/>
    </source>
</evidence>
<dbReference type="PIRSF" id="PIRSF010376">
    <property type="entry name" value="IspE"/>
    <property type="match status" value="1"/>
</dbReference>
<dbReference type="SUPFAM" id="SSF54211">
    <property type="entry name" value="Ribosomal protein S5 domain 2-like"/>
    <property type="match status" value="1"/>
</dbReference>
<dbReference type="GO" id="GO:0019288">
    <property type="term" value="P:isopentenyl diphosphate biosynthetic process, methylerythritol 4-phosphate pathway"/>
    <property type="evidence" value="ECO:0007669"/>
    <property type="project" value="UniProtKB-UniRule"/>
</dbReference>
<dbReference type="NCBIfam" id="NF011202">
    <property type="entry name" value="PRK14608.1"/>
    <property type="match status" value="1"/>
</dbReference>
<dbReference type="InterPro" id="IPR004424">
    <property type="entry name" value="IspE"/>
</dbReference>
<dbReference type="RefSeq" id="WP_088442085.1">
    <property type="nucleotide sequence ID" value="NZ_BMMC01000007.1"/>
</dbReference>
<dbReference type="Pfam" id="PF08544">
    <property type="entry name" value="GHMP_kinases_C"/>
    <property type="match status" value="1"/>
</dbReference>
<evidence type="ECO:0000259" key="11">
    <source>
        <dbReference type="Pfam" id="PF00288"/>
    </source>
</evidence>
<dbReference type="InterPro" id="IPR036554">
    <property type="entry name" value="GHMP_kinase_C_sf"/>
</dbReference>
<dbReference type="Gene3D" id="3.30.230.10">
    <property type="match status" value="1"/>
</dbReference>
<feature type="binding site" evidence="10">
    <location>
        <begin position="99"/>
        <end position="109"/>
    </location>
    <ligand>
        <name>ATP</name>
        <dbReference type="ChEBI" id="CHEBI:30616"/>
    </ligand>
</feature>
<feature type="active site" evidence="10">
    <location>
        <position position="141"/>
    </location>
</feature>
<evidence type="ECO:0000256" key="1">
    <source>
        <dbReference type="ARBA" id="ARBA00009684"/>
    </source>
</evidence>
<reference evidence="13 14" key="1">
    <citation type="journal article" date="2010" name="Int. J. Syst. Evol. Microbiol.">
        <title>Sphingopyxis bauzanensis sp. nov., a psychrophilic bacterium isolated from soil.</title>
        <authorList>
            <person name="Zhang D.C."/>
            <person name="Liu H.C."/>
            <person name="Xin Y.H."/>
            <person name="Zhou Y.G."/>
            <person name="Schinner F."/>
            <person name="Margesin R."/>
        </authorList>
    </citation>
    <scope>NUCLEOTIDE SEQUENCE [LARGE SCALE GENOMIC DNA]</scope>
    <source>
        <strain evidence="13 14">DSM 22271</strain>
    </source>
</reference>
<dbReference type="InterPro" id="IPR006204">
    <property type="entry name" value="GHMP_kinase_N_dom"/>
</dbReference>
<dbReference type="GO" id="GO:0016114">
    <property type="term" value="P:terpenoid biosynthetic process"/>
    <property type="evidence" value="ECO:0007669"/>
    <property type="project" value="InterPro"/>
</dbReference>
<dbReference type="SUPFAM" id="SSF55060">
    <property type="entry name" value="GHMP Kinase, C-terminal domain"/>
    <property type="match status" value="1"/>
</dbReference>
<dbReference type="InterPro" id="IPR020568">
    <property type="entry name" value="Ribosomal_Su5_D2-typ_SF"/>
</dbReference>
<keyword evidence="8 10" id="KW-0414">Isoprene biosynthesis</keyword>
<comment type="catalytic activity">
    <reaction evidence="10">
        <text>4-CDP-2-C-methyl-D-erythritol + ATP = 4-CDP-2-C-methyl-D-erythritol 2-phosphate + ADP + H(+)</text>
        <dbReference type="Rhea" id="RHEA:18437"/>
        <dbReference type="ChEBI" id="CHEBI:15378"/>
        <dbReference type="ChEBI" id="CHEBI:30616"/>
        <dbReference type="ChEBI" id="CHEBI:57823"/>
        <dbReference type="ChEBI" id="CHEBI:57919"/>
        <dbReference type="ChEBI" id="CHEBI:456216"/>
        <dbReference type="EC" id="2.7.1.148"/>
    </reaction>
</comment>
<evidence type="ECO:0000313" key="13">
    <source>
        <dbReference type="EMBL" id="OWQ95993.1"/>
    </source>
</evidence>
<feature type="domain" description="GHMP kinase N-terminal" evidence="11">
    <location>
        <begin position="69"/>
        <end position="147"/>
    </location>
</feature>
<comment type="caution">
    <text evidence="13">The sequence shown here is derived from an EMBL/GenBank/DDBJ whole genome shotgun (WGS) entry which is preliminary data.</text>
</comment>
<organism evidence="13 14">
    <name type="scientific">Sphingopyxis bauzanensis</name>
    <dbReference type="NCBI Taxonomy" id="651663"/>
    <lineage>
        <taxon>Bacteria</taxon>
        <taxon>Pseudomonadati</taxon>
        <taxon>Pseudomonadota</taxon>
        <taxon>Alphaproteobacteria</taxon>
        <taxon>Sphingomonadales</taxon>
        <taxon>Sphingomonadaceae</taxon>
        <taxon>Sphingopyxis</taxon>
    </lineage>
</organism>
<evidence type="ECO:0000256" key="3">
    <source>
        <dbReference type="ARBA" id="ARBA00017473"/>
    </source>
</evidence>
<dbReference type="Proteomes" id="UP000197361">
    <property type="component" value="Unassembled WGS sequence"/>
</dbReference>
<dbReference type="GO" id="GO:0005524">
    <property type="term" value="F:ATP binding"/>
    <property type="evidence" value="ECO:0007669"/>
    <property type="project" value="UniProtKB-UniRule"/>
</dbReference>
<dbReference type="PANTHER" id="PTHR43527">
    <property type="entry name" value="4-DIPHOSPHOCYTIDYL-2-C-METHYL-D-ERYTHRITOL KINASE, CHLOROPLASTIC"/>
    <property type="match status" value="1"/>
</dbReference>
<keyword evidence="4 10" id="KW-0808">Transferase</keyword>
<dbReference type="OrthoDB" id="9809438at2"/>
<evidence type="ECO:0000256" key="7">
    <source>
        <dbReference type="ARBA" id="ARBA00022840"/>
    </source>
</evidence>
<dbReference type="Pfam" id="PF00288">
    <property type="entry name" value="GHMP_kinases_N"/>
    <property type="match status" value="1"/>
</dbReference>
<gene>
    <name evidence="10" type="primary">ispE</name>
    <name evidence="13" type="ORF">CDQ92_14725</name>
</gene>
<evidence type="ECO:0000256" key="4">
    <source>
        <dbReference type="ARBA" id="ARBA00022679"/>
    </source>
</evidence>
<evidence type="ECO:0000256" key="5">
    <source>
        <dbReference type="ARBA" id="ARBA00022741"/>
    </source>
</evidence>
<evidence type="ECO:0000313" key="14">
    <source>
        <dbReference type="Proteomes" id="UP000197361"/>
    </source>
</evidence>
<dbReference type="EMBL" id="NISK01000003">
    <property type="protein sequence ID" value="OWQ95993.1"/>
    <property type="molecule type" value="Genomic_DNA"/>
</dbReference>
<keyword evidence="14" id="KW-1185">Reference proteome</keyword>
<dbReference type="UniPathway" id="UPA00056">
    <property type="reaction ID" value="UER00094"/>
</dbReference>
<dbReference type="InterPro" id="IPR013750">
    <property type="entry name" value="GHMP_kinase_C_dom"/>
</dbReference>
<proteinExistence type="inferred from homology"/>
<keyword evidence="6 10" id="KW-0418">Kinase</keyword>
<evidence type="ECO:0000256" key="9">
    <source>
        <dbReference type="ARBA" id="ARBA00032554"/>
    </source>
</evidence>
<comment type="similarity">
    <text evidence="1 10">Belongs to the GHMP kinase family. IspE subfamily.</text>
</comment>
<sequence>MSNVMQETGWAKINLALHVRARRRDGYHEIETLFAFVDGGDGIVAELAEANSLTIVGEFADGLSAGADNLVLQVLTLLRARYGAERVPPLAVMLTKRLPVAAGIGGGSADAAAMARLVRTHFLPELGDAVLARIISPLGADIAACVTSATCLGVGVGEELSAVPELPLDGTPVLLVNPRQPVATGPVFAAWDGIDRGELFGDPAGRAQLLAARNDLQRPATAQCPAIADVLLELGALRPWLARMSGSGATCFALFDSAAERDAAAVSLAQSHPQWWQMAAALR</sequence>
<dbReference type="PANTHER" id="PTHR43527:SF2">
    <property type="entry name" value="4-DIPHOSPHOCYTIDYL-2-C-METHYL-D-ERYTHRITOL KINASE, CHLOROPLASTIC"/>
    <property type="match status" value="1"/>
</dbReference>